<evidence type="ECO:0000259" key="11">
    <source>
        <dbReference type="PROSITE" id="PS50142"/>
    </source>
</evidence>
<keyword evidence="5" id="KW-0255">Endonuclease</keyword>
<evidence type="ECO:0000256" key="5">
    <source>
        <dbReference type="ARBA" id="ARBA00022759"/>
    </source>
</evidence>
<keyword evidence="13" id="KW-1185">Reference proteome</keyword>
<dbReference type="GO" id="GO:0005634">
    <property type="term" value="C:nucleus"/>
    <property type="evidence" value="ECO:0007669"/>
    <property type="project" value="TreeGrafter"/>
</dbReference>
<feature type="domain" description="DRBM" evidence="10">
    <location>
        <begin position="176"/>
        <end position="239"/>
    </location>
</feature>
<dbReference type="Pfam" id="PF00636">
    <property type="entry name" value="Ribonuclease_3"/>
    <property type="match status" value="1"/>
</dbReference>
<gene>
    <name evidence="12" type="ORF">DEO72_LG7g3042</name>
</gene>
<dbReference type="GO" id="GO:0005737">
    <property type="term" value="C:cytoplasm"/>
    <property type="evidence" value="ECO:0007669"/>
    <property type="project" value="TreeGrafter"/>
</dbReference>
<dbReference type="PROSITE" id="PS50137">
    <property type="entry name" value="DS_RBD"/>
    <property type="match status" value="2"/>
</dbReference>
<dbReference type="OrthoDB" id="416741at2759"/>
<dbReference type="Gene3D" id="3.30.160.20">
    <property type="match status" value="2"/>
</dbReference>
<keyword evidence="6" id="KW-0378">Hydrolase</keyword>
<name>A0A4D6MM92_VIGUN</name>
<keyword evidence="8 9" id="KW-0694">RNA-binding</keyword>
<evidence type="ECO:0000256" key="3">
    <source>
        <dbReference type="ARBA" id="ARBA00022722"/>
    </source>
</evidence>
<comment type="cofactor">
    <cofactor evidence="1">
        <name>Mn(2+)</name>
        <dbReference type="ChEBI" id="CHEBI:29035"/>
    </cofactor>
</comment>
<dbReference type="Pfam" id="PF00035">
    <property type="entry name" value="dsrm"/>
    <property type="match status" value="1"/>
</dbReference>
<dbReference type="GO" id="GO:0004525">
    <property type="term" value="F:ribonuclease III activity"/>
    <property type="evidence" value="ECO:0007669"/>
    <property type="project" value="InterPro"/>
</dbReference>
<evidence type="ECO:0000313" key="13">
    <source>
        <dbReference type="Proteomes" id="UP000501690"/>
    </source>
</evidence>
<feature type="domain" description="DRBM" evidence="10">
    <location>
        <begin position="268"/>
        <end position="343"/>
    </location>
</feature>
<keyword evidence="3" id="KW-0540">Nuclease</keyword>
<organism evidence="12 13">
    <name type="scientific">Vigna unguiculata</name>
    <name type="common">Cowpea</name>
    <dbReference type="NCBI Taxonomy" id="3917"/>
    <lineage>
        <taxon>Eukaryota</taxon>
        <taxon>Viridiplantae</taxon>
        <taxon>Streptophyta</taxon>
        <taxon>Embryophyta</taxon>
        <taxon>Tracheophyta</taxon>
        <taxon>Spermatophyta</taxon>
        <taxon>Magnoliopsida</taxon>
        <taxon>eudicotyledons</taxon>
        <taxon>Gunneridae</taxon>
        <taxon>Pentapetalae</taxon>
        <taxon>rosids</taxon>
        <taxon>fabids</taxon>
        <taxon>Fabales</taxon>
        <taxon>Fabaceae</taxon>
        <taxon>Papilionoideae</taxon>
        <taxon>50 kb inversion clade</taxon>
        <taxon>NPAAA clade</taxon>
        <taxon>indigoferoid/millettioid clade</taxon>
        <taxon>Phaseoleae</taxon>
        <taxon>Vigna</taxon>
    </lineage>
</organism>
<evidence type="ECO:0000256" key="1">
    <source>
        <dbReference type="ARBA" id="ARBA00001936"/>
    </source>
</evidence>
<evidence type="ECO:0000256" key="8">
    <source>
        <dbReference type="ARBA" id="ARBA00022884"/>
    </source>
</evidence>
<dbReference type="HAMAP" id="MF_00104">
    <property type="entry name" value="RNase_III"/>
    <property type="match status" value="1"/>
</dbReference>
<dbReference type="FunFam" id="1.10.1520.10:FF:000004">
    <property type="entry name" value="Endoribonuclease dicer-like 1"/>
    <property type="match status" value="1"/>
</dbReference>
<evidence type="ECO:0000256" key="7">
    <source>
        <dbReference type="ARBA" id="ARBA00022842"/>
    </source>
</evidence>
<comment type="cofactor">
    <cofactor evidence="2">
        <name>Mg(2+)</name>
        <dbReference type="ChEBI" id="CHEBI:18420"/>
    </cofactor>
</comment>
<sequence length="344" mass="38587">MEASVAEVERILCYRFKNRKLLEEALTHSSFTEDVSYERLEFIGDPIIGLAISNHLFVTYPKLDPGRLSILRSANISTEKLARVAVRHGFHRFIRHSAQPLMDQVLRFVEAVARENHSVVSHGGSVKAPKILADIVESIAGAVYVDVAYDLEILWKYFRKILEPIVTAGDLEQQPQPVSTLFEICQKRGKHIDFKYVRTKTSTIANVFVDGQFIASASSSQKDLAKLEAAKIALDILPSLVPPTSKPCSREIPLNFSTDEDGNTIVEAAKHRLNEYCENKKWSKPVYRVEKDSGPSHDRRFVYSVEINIAEEGRVLQASGYEKSRVKDAQNSAASSMLLTLIGR</sequence>
<dbReference type="PROSITE" id="PS50142">
    <property type="entry name" value="RNASE_3_2"/>
    <property type="match status" value="1"/>
</dbReference>
<evidence type="ECO:0000259" key="10">
    <source>
        <dbReference type="PROSITE" id="PS50137"/>
    </source>
</evidence>
<dbReference type="PANTHER" id="PTHR14950">
    <property type="entry name" value="DICER-RELATED"/>
    <property type="match status" value="1"/>
</dbReference>
<accession>A0A4D6MM92</accession>
<dbReference type="Pfam" id="PF14709">
    <property type="entry name" value="DND1_DSRM"/>
    <property type="match status" value="1"/>
</dbReference>
<protein>
    <submittedName>
        <fullName evidence="12">Endoribonuclease Dicer</fullName>
    </submittedName>
</protein>
<dbReference type="AlphaFoldDB" id="A0A4D6MM92"/>
<dbReference type="GO" id="GO:0046872">
    <property type="term" value="F:metal ion binding"/>
    <property type="evidence" value="ECO:0007669"/>
    <property type="project" value="UniProtKB-KW"/>
</dbReference>
<evidence type="ECO:0000313" key="12">
    <source>
        <dbReference type="EMBL" id="QCE01742.1"/>
    </source>
</evidence>
<dbReference type="InterPro" id="IPR011907">
    <property type="entry name" value="RNase_III"/>
</dbReference>
<reference evidence="12 13" key="1">
    <citation type="submission" date="2019-04" db="EMBL/GenBank/DDBJ databases">
        <title>An improved genome assembly and genetic linkage map for asparagus bean, Vigna unguiculata ssp. sesquipedialis.</title>
        <authorList>
            <person name="Xia Q."/>
            <person name="Zhang R."/>
            <person name="Dong Y."/>
        </authorList>
    </citation>
    <scope>NUCLEOTIDE SEQUENCE [LARGE SCALE GENOMIC DNA]</scope>
    <source>
        <tissue evidence="12">Leaf</tissue>
    </source>
</reference>
<dbReference type="SUPFAM" id="SSF69065">
    <property type="entry name" value="RNase III domain-like"/>
    <property type="match status" value="1"/>
</dbReference>
<dbReference type="PANTHER" id="PTHR14950:SF49">
    <property type="entry name" value="RIBONUCLEASE 3-LIKE PROTEIN 2-RELATED"/>
    <property type="match status" value="1"/>
</dbReference>
<dbReference type="Gramene" id="Vigun08g201100.1.v1.2">
    <property type="protein sequence ID" value="Vigun08g201100.1.v1.2"/>
    <property type="gene ID" value="Vigun08g201100.v1.2"/>
</dbReference>
<dbReference type="GO" id="GO:0003723">
    <property type="term" value="F:RNA binding"/>
    <property type="evidence" value="ECO:0007669"/>
    <property type="project" value="UniProtKB-UniRule"/>
</dbReference>
<dbReference type="Gene3D" id="1.10.1520.10">
    <property type="entry name" value="Ribonuclease III domain"/>
    <property type="match status" value="1"/>
</dbReference>
<dbReference type="InterPro" id="IPR036389">
    <property type="entry name" value="RNase_III_sf"/>
</dbReference>
<dbReference type="SMART" id="SM00358">
    <property type="entry name" value="DSRM"/>
    <property type="match status" value="2"/>
</dbReference>
<keyword evidence="4" id="KW-0479">Metal-binding</keyword>
<dbReference type="EMBL" id="CP039351">
    <property type="protein sequence ID" value="QCE01742.1"/>
    <property type="molecule type" value="Genomic_DNA"/>
</dbReference>
<dbReference type="InterPro" id="IPR014720">
    <property type="entry name" value="dsRBD_dom"/>
</dbReference>
<evidence type="ECO:0000256" key="4">
    <source>
        <dbReference type="ARBA" id="ARBA00022723"/>
    </source>
</evidence>
<dbReference type="SMART" id="SM00535">
    <property type="entry name" value="RIBOc"/>
    <property type="match status" value="1"/>
</dbReference>
<dbReference type="InterPro" id="IPR000999">
    <property type="entry name" value="RNase_III_dom"/>
</dbReference>
<dbReference type="GO" id="GO:0006364">
    <property type="term" value="P:rRNA processing"/>
    <property type="evidence" value="ECO:0007669"/>
    <property type="project" value="InterPro"/>
</dbReference>
<dbReference type="Proteomes" id="UP000501690">
    <property type="component" value="Linkage Group LG7"/>
</dbReference>
<dbReference type="CDD" id="cd00593">
    <property type="entry name" value="RIBOc"/>
    <property type="match status" value="1"/>
</dbReference>
<evidence type="ECO:0000256" key="9">
    <source>
        <dbReference type="PROSITE-ProRule" id="PRU00266"/>
    </source>
</evidence>
<evidence type="ECO:0000256" key="6">
    <source>
        <dbReference type="ARBA" id="ARBA00022801"/>
    </source>
</evidence>
<dbReference type="SUPFAM" id="SSF54768">
    <property type="entry name" value="dsRNA-binding domain-like"/>
    <property type="match status" value="2"/>
</dbReference>
<keyword evidence="7" id="KW-0460">Magnesium</keyword>
<proteinExistence type="inferred from homology"/>
<evidence type="ECO:0000256" key="2">
    <source>
        <dbReference type="ARBA" id="ARBA00001946"/>
    </source>
</evidence>
<dbReference type="GO" id="GO:0030422">
    <property type="term" value="P:siRNA processing"/>
    <property type="evidence" value="ECO:0007669"/>
    <property type="project" value="TreeGrafter"/>
</dbReference>
<feature type="domain" description="RNase III" evidence="11">
    <location>
        <begin position="5"/>
        <end position="148"/>
    </location>
</feature>